<evidence type="ECO:0000256" key="1">
    <source>
        <dbReference type="ARBA" id="ARBA00023157"/>
    </source>
</evidence>
<proteinExistence type="predicted"/>
<dbReference type="AlphaFoldDB" id="S4RYE1"/>
<dbReference type="GO" id="GO:0004653">
    <property type="term" value="F:polypeptide N-acetylgalactosaminyltransferase activity"/>
    <property type="evidence" value="ECO:0007669"/>
    <property type="project" value="TreeGrafter"/>
</dbReference>
<dbReference type="GeneTree" id="ENSGT00940000156014"/>
<organism evidence="2">
    <name type="scientific">Petromyzon marinus</name>
    <name type="common">Sea lamprey</name>
    <dbReference type="NCBI Taxonomy" id="7757"/>
    <lineage>
        <taxon>Eukaryota</taxon>
        <taxon>Metazoa</taxon>
        <taxon>Chordata</taxon>
        <taxon>Craniata</taxon>
        <taxon>Vertebrata</taxon>
        <taxon>Cyclostomata</taxon>
        <taxon>Hyperoartia</taxon>
        <taxon>Petromyzontiformes</taxon>
        <taxon>Petromyzontidae</taxon>
        <taxon>Petromyzon</taxon>
    </lineage>
</organism>
<dbReference type="GO" id="GO:0005794">
    <property type="term" value="C:Golgi apparatus"/>
    <property type="evidence" value="ECO:0007669"/>
    <property type="project" value="TreeGrafter"/>
</dbReference>
<reference evidence="2" key="1">
    <citation type="submission" date="2025-08" db="UniProtKB">
        <authorList>
            <consortium name="Ensembl"/>
        </authorList>
    </citation>
    <scope>IDENTIFICATION</scope>
</reference>
<dbReference type="PANTHER" id="PTHR11675">
    <property type="entry name" value="N-ACETYLGALACTOSAMINYLTRANSFERASE"/>
    <property type="match status" value="1"/>
</dbReference>
<dbReference type="PANTHER" id="PTHR11675:SF38">
    <property type="entry name" value="POLYPEPTIDE N-ACETYLGALACTOSAMINYLTRANSFERASE 17"/>
    <property type="match status" value="1"/>
</dbReference>
<evidence type="ECO:0000313" key="2">
    <source>
        <dbReference type="Ensembl" id="ENSPMAP00000010232.1"/>
    </source>
</evidence>
<dbReference type="Ensembl" id="ENSPMAT00000010278.1">
    <property type="protein sequence ID" value="ENSPMAP00000010232.1"/>
    <property type="gene ID" value="ENSPMAG00000009306.1"/>
</dbReference>
<accession>S4RYE1</accession>
<dbReference type="Gene3D" id="1.10.8.460">
    <property type="entry name" value="ppGaNTase-T1 linker domain-like"/>
    <property type="match status" value="1"/>
</dbReference>
<sequence>MQDTGIDIGDISQRVVLRKALKCKSFEWYLDNVFPAFERHGNIARFGVFTNSRRKDLCLDRGNPEKKQPIMFTCYGYQPQIYRNFKDGALVLEVSSTPDL</sequence>
<name>S4RYE1_PETMA</name>
<dbReference type="STRING" id="7757.ENSPMAP00000010232"/>
<dbReference type="GO" id="GO:0006493">
    <property type="term" value="P:protein O-linked glycosylation"/>
    <property type="evidence" value="ECO:0007669"/>
    <property type="project" value="TreeGrafter"/>
</dbReference>
<keyword evidence="1" id="KW-1015">Disulfide bond</keyword>
<dbReference type="HOGENOM" id="CLU_2312598_0_0_1"/>
<protein>
    <submittedName>
        <fullName evidence="2">Uncharacterized protein</fullName>
    </submittedName>
</protein>
<reference evidence="2" key="2">
    <citation type="submission" date="2025-09" db="UniProtKB">
        <authorList>
            <consortium name="Ensembl"/>
        </authorList>
    </citation>
    <scope>IDENTIFICATION</scope>
</reference>